<keyword evidence="1" id="KW-1133">Transmembrane helix</keyword>
<gene>
    <name evidence="4" type="ORF">ENM30_02730</name>
    <name evidence="3" type="ORF">ENT82_02165</name>
    <name evidence="2" type="ORF">ENU43_08260</name>
</gene>
<dbReference type="AlphaFoldDB" id="A0A7C4DZI6"/>
<feature type="transmembrane region" description="Helical" evidence="1">
    <location>
        <begin position="36"/>
        <end position="59"/>
    </location>
</feature>
<sequence length="64" mass="7038">MLNNEYIEVLVGGLMMVIAVAVAFFMVIGFLEKDLLISFVTYAASLAGFAIGLHGIFMIHRTKE</sequence>
<keyword evidence="1" id="KW-0812">Transmembrane</keyword>
<feature type="transmembrane region" description="Helical" evidence="1">
    <location>
        <begin position="7"/>
        <end position="30"/>
    </location>
</feature>
<comment type="caution">
    <text evidence="3">The sequence shown here is derived from an EMBL/GenBank/DDBJ whole genome shotgun (WGS) entry which is preliminary data.</text>
</comment>
<reference evidence="3" key="1">
    <citation type="journal article" date="2020" name="mSystems">
        <title>Genome- and Community-Level Interaction Insights into Carbon Utilization and Element Cycling Functions of Hydrothermarchaeota in Hydrothermal Sediment.</title>
        <authorList>
            <person name="Zhou Z."/>
            <person name="Liu Y."/>
            <person name="Xu W."/>
            <person name="Pan J."/>
            <person name="Luo Z.H."/>
            <person name="Li M."/>
        </authorList>
    </citation>
    <scope>NUCLEOTIDE SEQUENCE [LARGE SCALE GENOMIC DNA]</scope>
    <source>
        <strain evidence="4">SpSt-1073</strain>
        <strain evidence="3">SpSt-613</strain>
        <strain evidence="2">SpSt-669</strain>
    </source>
</reference>
<keyword evidence="1" id="KW-0472">Membrane</keyword>
<evidence type="ECO:0000313" key="2">
    <source>
        <dbReference type="EMBL" id="HGL41637.1"/>
    </source>
</evidence>
<dbReference type="EMBL" id="DTAD01000023">
    <property type="protein sequence ID" value="HGN89919.1"/>
    <property type="molecule type" value="Genomic_DNA"/>
</dbReference>
<name>A0A7C4DZI6_CALS0</name>
<organism evidence="3">
    <name type="scientific">Caldiarchaeum subterraneum</name>
    <dbReference type="NCBI Taxonomy" id="311458"/>
    <lineage>
        <taxon>Archaea</taxon>
        <taxon>Nitrososphaerota</taxon>
        <taxon>Candidatus Caldarchaeales</taxon>
        <taxon>Candidatus Caldarchaeaceae</taxon>
        <taxon>Candidatus Caldarchaeum</taxon>
    </lineage>
</organism>
<evidence type="ECO:0000256" key="1">
    <source>
        <dbReference type="SAM" id="Phobius"/>
    </source>
</evidence>
<proteinExistence type="predicted"/>
<accession>A0A7C4DZI6</accession>
<evidence type="ECO:0000313" key="4">
    <source>
        <dbReference type="EMBL" id="HHN52209.1"/>
    </source>
</evidence>
<dbReference type="EMBL" id="DRXG01000056">
    <property type="protein sequence ID" value="HHN52209.1"/>
    <property type="molecule type" value="Genomic_DNA"/>
</dbReference>
<protein>
    <submittedName>
        <fullName evidence="3">Uncharacterized protein</fullName>
    </submittedName>
</protein>
<dbReference type="EMBL" id="DTCM01000100">
    <property type="protein sequence ID" value="HGL41637.1"/>
    <property type="molecule type" value="Genomic_DNA"/>
</dbReference>
<evidence type="ECO:0000313" key="3">
    <source>
        <dbReference type="EMBL" id="HGN89919.1"/>
    </source>
</evidence>